<evidence type="ECO:0000313" key="3">
    <source>
        <dbReference type="Proteomes" id="UP000183162"/>
    </source>
</evidence>
<gene>
    <name evidence="2" type="ORF">SAMN05216400_1313</name>
</gene>
<accession>A0A1G9LWM7</accession>
<feature type="region of interest" description="Disordered" evidence="1">
    <location>
        <begin position="25"/>
        <end position="45"/>
    </location>
</feature>
<proteinExistence type="predicted"/>
<dbReference type="RefSeq" id="WP_074566976.1">
    <property type="nucleotide sequence ID" value="NZ_FNGX01000003.1"/>
</dbReference>
<evidence type="ECO:0000313" key="2">
    <source>
        <dbReference type="EMBL" id="SDL65825.1"/>
    </source>
</evidence>
<evidence type="ECO:0008006" key="4">
    <source>
        <dbReference type="Google" id="ProtNLM"/>
    </source>
</evidence>
<dbReference type="Proteomes" id="UP000183162">
    <property type="component" value="Unassembled WGS sequence"/>
</dbReference>
<name>A0A1G9LWM7_STREI</name>
<dbReference type="InterPro" id="IPR049819">
    <property type="entry name" value="SP_0009-like"/>
</dbReference>
<organism evidence="2 3">
    <name type="scientific">Streptococcus equinus</name>
    <name type="common">Streptococcus bovis</name>
    <dbReference type="NCBI Taxonomy" id="1335"/>
    <lineage>
        <taxon>Bacteria</taxon>
        <taxon>Bacillati</taxon>
        <taxon>Bacillota</taxon>
        <taxon>Bacilli</taxon>
        <taxon>Lactobacillales</taxon>
        <taxon>Streptococcaceae</taxon>
        <taxon>Streptococcus</taxon>
    </lineage>
</organism>
<dbReference type="EMBL" id="FNGX01000003">
    <property type="protein sequence ID" value="SDL65825.1"/>
    <property type="molecule type" value="Genomic_DNA"/>
</dbReference>
<dbReference type="NCBIfam" id="NF040896">
    <property type="entry name" value="SP_0009_fam"/>
    <property type="match status" value="1"/>
</dbReference>
<protein>
    <recommendedName>
        <fullName evidence="4">Recombinase</fullName>
    </recommendedName>
</protein>
<evidence type="ECO:0000256" key="1">
    <source>
        <dbReference type="SAM" id="MobiDB-lite"/>
    </source>
</evidence>
<sequence>MENLIETIEKFLAYSDEKLEELAKENQKLREENHQIPKNNERRSQ</sequence>
<dbReference type="AlphaFoldDB" id="A0A1G9LWM7"/>
<reference evidence="2 3" key="1">
    <citation type="submission" date="2016-10" db="EMBL/GenBank/DDBJ databases">
        <authorList>
            <person name="de Groot N.N."/>
        </authorList>
    </citation>
    <scope>NUCLEOTIDE SEQUENCE [LARGE SCALE GENOMIC DNA]</scope>
    <source>
        <strain evidence="2 3">Sb09</strain>
    </source>
</reference>
<dbReference type="OrthoDB" id="2234832at2"/>